<keyword evidence="5 8" id="KW-0812">Transmembrane</keyword>
<dbReference type="GO" id="GO:0015297">
    <property type="term" value="F:antiporter activity"/>
    <property type="evidence" value="ECO:0007669"/>
    <property type="project" value="InterPro"/>
</dbReference>
<evidence type="ECO:0000256" key="5">
    <source>
        <dbReference type="ARBA" id="ARBA00022692"/>
    </source>
</evidence>
<evidence type="ECO:0000256" key="2">
    <source>
        <dbReference type="ARBA" id="ARBA00005551"/>
    </source>
</evidence>
<comment type="subcellular location">
    <subcellularLocation>
        <location evidence="1">Membrane</location>
        <topology evidence="1">Multi-pass membrane protein</topology>
    </subcellularLocation>
</comment>
<dbReference type="EMBL" id="QMIF01000014">
    <property type="protein sequence ID" value="TVM31731.1"/>
    <property type="molecule type" value="Genomic_DNA"/>
</dbReference>
<gene>
    <name evidence="11" type="ORF">DQK91_17500</name>
</gene>
<organism evidence="11 12">
    <name type="scientific">Oceanidesulfovibrio marinus</name>
    <dbReference type="NCBI Taxonomy" id="370038"/>
    <lineage>
        <taxon>Bacteria</taxon>
        <taxon>Pseudomonadati</taxon>
        <taxon>Thermodesulfobacteriota</taxon>
        <taxon>Desulfovibrionia</taxon>
        <taxon>Desulfovibrionales</taxon>
        <taxon>Desulfovibrionaceae</taxon>
        <taxon>Oceanidesulfovibrio</taxon>
    </lineage>
</organism>
<proteinExistence type="inferred from homology"/>
<accession>A0A6P1ZDZ6</accession>
<dbReference type="Pfam" id="PF00999">
    <property type="entry name" value="Na_H_Exchanger"/>
    <property type="match status" value="1"/>
</dbReference>
<dbReference type="InterPro" id="IPR006153">
    <property type="entry name" value="Cation/H_exchanger_TM"/>
</dbReference>
<dbReference type="SUPFAM" id="SSF51735">
    <property type="entry name" value="NAD(P)-binding Rossmann-fold domains"/>
    <property type="match status" value="1"/>
</dbReference>
<keyword evidence="3" id="KW-0813">Transport</keyword>
<evidence type="ECO:0000256" key="8">
    <source>
        <dbReference type="SAM" id="Phobius"/>
    </source>
</evidence>
<reference evidence="11 12" key="1">
    <citation type="submission" date="2018-06" db="EMBL/GenBank/DDBJ databases">
        <title>Complete genome of Desulfovibrio marinus P48SEP.</title>
        <authorList>
            <person name="Crispim J.S."/>
            <person name="Vidigal P.M.P."/>
            <person name="Silva L.C.F."/>
            <person name="Araujo L.C."/>
            <person name="Laguardia C.N."/>
            <person name="Dias R.S."/>
            <person name="Sousa M.P."/>
            <person name="Paula S.O."/>
            <person name="Silva C."/>
        </authorList>
    </citation>
    <scope>NUCLEOTIDE SEQUENCE [LARGE SCALE GENOMIC DNA]</scope>
    <source>
        <strain evidence="11 12">P48SEP</strain>
    </source>
</reference>
<evidence type="ECO:0000313" key="12">
    <source>
        <dbReference type="Proteomes" id="UP000434052"/>
    </source>
</evidence>
<dbReference type="InterPro" id="IPR006037">
    <property type="entry name" value="RCK_C"/>
</dbReference>
<feature type="transmembrane region" description="Helical" evidence="8">
    <location>
        <begin position="29"/>
        <end position="48"/>
    </location>
</feature>
<name>A0A6P1ZDZ6_9BACT</name>
<keyword evidence="7 8" id="KW-0472">Membrane</keyword>
<dbReference type="Pfam" id="PF02254">
    <property type="entry name" value="TrkA_N"/>
    <property type="match status" value="1"/>
</dbReference>
<feature type="transmembrane region" description="Helical" evidence="8">
    <location>
        <begin position="6"/>
        <end position="22"/>
    </location>
</feature>
<dbReference type="PROSITE" id="PS51202">
    <property type="entry name" value="RCK_C"/>
    <property type="match status" value="1"/>
</dbReference>
<dbReference type="InterPro" id="IPR003148">
    <property type="entry name" value="RCK_N"/>
</dbReference>
<dbReference type="Proteomes" id="UP000434052">
    <property type="component" value="Unassembled WGS sequence"/>
</dbReference>
<keyword evidence="4" id="KW-0406">Ion transport</keyword>
<dbReference type="PROSITE" id="PS51201">
    <property type="entry name" value="RCK_N"/>
    <property type="match status" value="1"/>
</dbReference>
<evidence type="ECO:0000259" key="10">
    <source>
        <dbReference type="PROSITE" id="PS51202"/>
    </source>
</evidence>
<comment type="similarity">
    <text evidence="2">Belongs to the monovalent cation:proton antiporter 2 (CPA2) transporter (TC 2.A.37) family.</text>
</comment>
<keyword evidence="4" id="KW-0630">Potassium</keyword>
<dbReference type="Pfam" id="PF02080">
    <property type="entry name" value="TrkA_C"/>
    <property type="match status" value="1"/>
</dbReference>
<dbReference type="InterPro" id="IPR036291">
    <property type="entry name" value="NAD(P)-bd_dom_sf"/>
</dbReference>
<dbReference type="GO" id="GO:0016020">
    <property type="term" value="C:membrane"/>
    <property type="evidence" value="ECO:0007669"/>
    <property type="project" value="UniProtKB-SubCell"/>
</dbReference>
<feature type="transmembrane region" description="Helical" evidence="8">
    <location>
        <begin position="85"/>
        <end position="103"/>
    </location>
</feature>
<feature type="transmembrane region" description="Helical" evidence="8">
    <location>
        <begin position="115"/>
        <end position="134"/>
    </location>
</feature>
<evidence type="ECO:0000259" key="9">
    <source>
        <dbReference type="PROSITE" id="PS51201"/>
    </source>
</evidence>
<comment type="caution">
    <text evidence="11">The sequence shown here is derived from an EMBL/GenBank/DDBJ whole genome shotgun (WGS) entry which is preliminary data.</text>
</comment>
<dbReference type="InterPro" id="IPR038770">
    <property type="entry name" value="Na+/solute_symporter_sf"/>
</dbReference>
<dbReference type="GO" id="GO:1902600">
    <property type="term" value="P:proton transmembrane transport"/>
    <property type="evidence" value="ECO:0007669"/>
    <property type="project" value="InterPro"/>
</dbReference>
<evidence type="ECO:0000256" key="1">
    <source>
        <dbReference type="ARBA" id="ARBA00004141"/>
    </source>
</evidence>
<protein>
    <submittedName>
        <fullName evidence="11">Potassium transporter KefB</fullName>
    </submittedName>
</protein>
<dbReference type="Gene3D" id="3.40.50.720">
    <property type="entry name" value="NAD(P)-binding Rossmann-like Domain"/>
    <property type="match status" value="1"/>
</dbReference>
<feature type="transmembrane region" description="Helical" evidence="8">
    <location>
        <begin position="269"/>
        <end position="288"/>
    </location>
</feature>
<dbReference type="AlphaFoldDB" id="A0A6P1ZDZ6"/>
<feature type="domain" description="RCK C-terminal" evidence="10">
    <location>
        <begin position="576"/>
        <end position="660"/>
    </location>
</feature>
<feature type="transmembrane region" description="Helical" evidence="8">
    <location>
        <begin position="146"/>
        <end position="169"/>
    </location>
</feature>
<feature type="transmembrane region" description="Helical" evidence="8">
    <location>
        <begin position="353"/>
        <end position="373"/>
    </location>
</feature>
<feature type="transmembrane region" description="Helical" evidence="8">
    <location>
        <begin position="294"/>
        <end position="316"/>
    </location>
</feature>
<feature type="transmembrane region" description="Helical" evidence="8">
    <location>
        <begin position="323"/>
        <end position="341"/>
    </location>
</feature>
<evidence type="ECO:0000313" key="11">
    <source>
        <dbReference type="EMBL" id="TVM31731.1"/>
    </source>
</evidence>
<sequence length="670" mass="72493">MEMLLNVFVVIFGLSIAVIFVFHKLRVPAIVGFLLTGILAGPHGLGLVDALHEVEIMAEVGVILLLFTIGLELSAEELVRLKKPVFLGGAVQLLATIAVFFGISELFGLTTSQALFVGFLVSLSSTAIVLKLLQESSQIEAPHGRIALSILIFQDLMIVPMMLMVPFLAGQEASLASSLALLGLKAAATLLVVLLLARYVVPTVLLHVVRTRSRELFLLTTLAICLSVAYLTYAVGLSLSLGAFMAGLIISQSEFSLSALEGVIPFRDVFTSLFFISIGMLMDISYFFSHLPLVLLVVAAIIVLKTILAGSAAMVLGYPLRTAILAGLALCQVGEFSFILAKTGLSGGVIGGNAYQLFLAASITTMALTPFAMRFSPAVADRMASWRLLAPLMRRPTAPAPTPEACRDACDHLIIVGYGVGGRNLERTAKAADIRHVIIEMNPDTVRAAQRDGTPIFYGDATQEAVLEHAHIENARVLAVVIPDATATRRIVELAKRMNPSVHVVARTRFVTETDELRRLGANDVVPEEFETAIEIFTRVLCRYMMPRHEIQRLAEDIRSEGYSLLRNERTPASPFSALDRRFADMEVSGVTIQPGSSLDGQTLEETALRREHGLTVVAVGRDGQLEANPDGTFRLQVGDLLYLFGKRADVNAALGIFRPDDATKRSTTA</sequence>
<evidence type="ECO:0000256" key="6">
    <source>
        <dbReference type="ARBA" id="ARBA00022989"/>
    </source>
</evidence>
<keyword evidence="4" id="KW-0633">Potassium transport</keyword>
<feature type="transmembrane region" description="Helical" evidence="8">
    <location>
        <begin position="216"/>
        <end position="233"/>
    </location>
</feature>
<evidence type="ECO:0000256" key="4">
    <source>
        <dbReference type="ARBA" id="ARBA00022538"/>
    </source>
</evidence>
<evidence type="ECO:0000256" key="7">
    <source>
        <dbReference type="ARBA" id="ARBA00023136"/>
    </source>
</evidence>
<keyword evidence="6 8" id="KW-1133">Transmembrane helix</keyword>
<feature type="domain" description="RCK N-terminal" evidence="9">
    <location>
        <begin position="410"/>
        <end position="527"/>
    </location>
</feature>
<dbReference type="SUPFAM" id="SSF116726">
    <property type="entry name" value="TrkA C-terminal domain-like"/>
    <property type="match status" value="1"/>
</dbReference>
<dbReference type="PANTHER" id="PTHR42751">
    <property type="entry name" value="SODIUM/HYDROGEN EXCHANGER FAMILY/TRKA DOMAIN PROTEIN"/>
    <property type="match status" value="1"/>
</dbReference>
<dbReference type="RefSeq" id="WP_144306690.1">
    <property type="nucleotide sequence ID" value="NZ_QMIF01000014.1"/>
</dbReference>
<dbReference type="GO" id="GO:0006813">
    <property type="term" value="P:potassium ion transport"/>
    <property type="evidence" value="ECO:0007669"/>
    <property type="project" value="UniProtKB-KW"/>
</dbReference>
<evidence type="ECO:0000256" key="3">
    <source>
        <dbReference type="ARBA" id="ARBA00022448"/>
    </source>
</evidence>
<dbReference type="OrthoDB" id="9781411at2"/>
<dbReference type="Gene3D" id="1.20.1530.20">
    <property type="match status" value="1"/>
</dbReference>
<dbReference type="InterPro" id="IPR036721">
    <property type="entry name" value="RCK_C_sf"/>
</dbReference>
<dbReference type="Gene3D" id="3.30.70.1450">
    <property type="entry name" value="Regulator of K+ conductance, C-terminal domain"/>
    <property type="match status" value="1"/>
</dbReference>
<dbReference type="GO" id="GO:0008324">
    <property type="term" value="F:monoatomic cation transmembrane transporter activity"/>
    <property type="evidence" value="ECO:0007669"/>
    <property type="project" value="InterPro"/>
</dbReference>
<feature type="transmembrane region" description="Helical" evidence="8">
    <location>
        <begin position="54"/>
        <end position="73"/>
    </location>
</feature>
<dbReference type="PANTHER" id="PTHR42751:SF3">
    <property type="entry name" value="SODIUM_GLUTAMATE SYMPORTER"/>
    <property type="match status" value="1"/>
</dbReference>